<dbReference type="AlphaFoldDB" id="A0AAN8ZVX0"/>
<evidence type="ECO:0000256" key="2">
    <source>
        <dbReference type="ARBA" id="ARBA00010617"/>
    </source>
</evidence>
<dbReference type="GO" id="GO:0016705">
    <property type="term" value="F:oxidoreductase activity, acting on paired donors, with incorporation or reduction of molecular oxygen"/>
    <property type="evidence" value="ECO:0007669"/>
    <property type="project" value="InterPro"/>
</dbReference>
<comment type="cofactor">
    <cofactor evidence="1">
        <name>heme</name>
        <dbReference type="ChEBI" id="CHEBI:30413"/>
    </cofactor>
</comment>
<evidence type="ECO:0000256" key="6">
    <source>
        <dbReference type="ARBA" id="ARBA00023004"/>
    </source>
</evidence>
<evidence type="ECO:0000256" key="5">
    <source>
        <dbReference type="ARBA" id="ARBA00023002"/>
    </source>
</evidence>
<evidence type="ECO:0000313" key="8">
    <source>
        <dbReference type="EMBL" id="KAK7065723.1"/>
    </source>
</evidence>
<evidence type="ECO:0008006" key="10">
    <source>
        <dbReference type="Google" id="ProtNLM"/>
    </source>
</evidence>
<evidence type="ECO:0000256" key="7">
    <source>
        <dbReference type="ARBA" id="ARBA00023033"/>
    </source>
</evidence>
<proteinExistence type="inferred from homology"/>
<keyword evidence="5" id="KW-0560">Oxidoreductase</keyword>
<dbReference type="GO" id="GO:0004497">
    <property type="term" value="F:monooxygenase activity"/>
    <property type="evidence" value="ECO:0007669"/>
    <property type="project" value="UniProtKB-KW"/>
</dbReference>
<dbReference type="EMBL" id="JAXCGZ010020012">
    <property type="protein sequence ID" value="KAK7065723.1"/>
    <property type="molecule type" value="Genomic_DNA"/>
</dbReference>
<protein>
    <recommendedName>
        <fullName evidence="10">Cytochrome P450</fullName>
    </recommendedName>
</protein>
<evidence type="ECO:0000256" key="4">
    <source>
        <dbReference type="ARBA" id="ARBA00022723"/>
    </source>
</evidence>
<dbReference type="Proteomes" id="UP001381693">
    <property type="component" value="Unassembled WGS sequence"/>
</dbReference>
<keyword evidence="4" id="KW-0479">Metal-binding</keyword>
<evidence type="ECO:0000256" key="3">
    <source>
        <dbReference type="ARBA" id="ARBA00022617"/>
    </source>
</evidence>
<name>A0AAN8ZVX0_HALRR</name>
<dbReference type="PANTHER" id="PTHR24279:SF120">
    <property type="entry name" value="CYTOCHROME P450"/>
    <property type="match status" value="1"/>
</dbReference>
<evidence type="ECO:0000313" key="9">
    <source>
        <dbReference type="Proteomes" id="UP001381693"/>
    </source>
</evidence>
<dbReference type="InterPro" id="IPR036396">
    <property type="entry name" value="Cyt_P450_sf"/>
</dbReference>
<dbReference type="GO" id="GO:0005506">
    <property type="term" value="F:iron ion binding"/>
    <property type="evidence" value="ECO:0007669"/>
    <property type="project" value="InterPro"/>
</dbReference>
<dbReference type="InterPro" id="IPR050479">
    <property type="entry name" value="CYP11_CYP27_families"/>
</dbReference>
<dbReference type="SUPFAM" id="SSF48264">
    <property type="entry name" value="Cytochrome P450"/>
    <property type="match status" value="1"/>
</dbReference>
<feature type="non-terminal residue" evidence="8">
    <location>
        <position position="165"/>
    </location>
</feature>
<keyword evidence="9" id="KW-1185">Reference proteome</keyword>
<dbReference type="GO" id="GO:0020037">
    <property type="term" value="F:heme binding"/>
    <property type="evidence" value="ECO:0007669"/>
    <property type="project" value="InterPro"/>
</dbReference>
<reference evidence="8 9" key="1">
    <citation type="submission" date="2023-11" db="EMBL/GenBank/DDBJ databases">
        <title>Halocaridina rubra genome assembly.</title>
        <authorList>
            <person name="Smith C."/>
        </authorList>
    </citation>
    <scope>NUCLEOTIDE SEQUENCE [LARGE SCALE GENOMIC DNA]</scope>
    <source>
        <strain evidence="8">EP-1</strain>
        <tissue evidence="8">Whole</tissue>
    </source>
</reference>
<keyword evidence="3" id="KW-0349">Heme</keyword>
<dbReference type="PANTHER" id="PTHR24279">
    <property type="entry name" value="CYTOCHROME P450"/>
    <property type="match status" value="1"/>
</dbReference>
<gene>
    <name evidence="8" type="ORF">SK128_011715</name>
</gene>
<evidence type="ECO:0000256" key="1">
    <source>
        <dbReference type="ARBA" id="ARBA00001971"/>
    </source>
</evidence>
<comment type="similarity">
    <text evidence="2">Belongs to the cytochrome P450 family.</text>
</comment>
<keyword evidence="6" id="KW-0408">Iron</keyword>
<accession>A0AAN8ZVX0</accession>
<organism evidence="8 9">
    <name type="scientific">Halocaridina rubra</name>
    <name type="common">Hawaiian red shrimp</name>
    <dbReference type="NCBI Taxonomy" id="373956"/>
    <lineage>
        <taxon>Eukaryota</taxon>
        <taxon>Metazoa</taxon>
        <taxon>Ecdysozoa</taxon>
        <taxon>Arthropoda</taxon>
        <taxon>Crustacea</taxon>
        <taxon>Multicrustacea</taxon>
        <taxon>Malacostraca</taxon>
        <taxon>Eumalacostraca</taxon>
        <taxon>Eucarida</taxon>
        <taxon>Decapoda</taxon>
        <taxon>Pleocyemata</taxon>
        <taxon>Caridea</taxon>
        <taxon>Atyoidea</taxon>
        <taxon>Atyidae</taxon>
        <taxon>Halocaridina</taxon>
    </lineage>
</organism>
<comment type="caution">
    <text evidence="8">The sequence shown here is derived from an EMBL/GenBank/DDBJ whole genome shotgun (WGS) entry which is preliminary data.</text>
</comment>
<dbReference type="Gene3D" id="1.10.630.10">
    <property type="entry name" value="Cytochrome P450"/>
    <property type="match status" value="1"/>
</dbReference>
<sequence>MEKMSNLIVNKLLSLQRMISRQMERDKVFKNIPLSVGYFCNHQSTSHDTLGSHAPGKEEVRPFEDIPGPLSLPIVGTLYLYLPFIGKYSFRRLHHTGLKKFREFGPIVRERIMGDMTLLLLFDPHDIETMYSVEGRYPMRRSHTAVEKYRLDRPHMYSSGGLLPT</sequence>
<keyword evidence="7" id="KW-0503">Monooxygenase</keyword>